<keyword evidence="5 14" id="KW-0812">Transmembrane</keyword>
<evidence type="ECO:0000256" key="10">
    <source>
        <dbReference type="ARBA" id="ARBA00023004"/>
    </source>
</evidence>
<evidence type="ECO:0000256" key="6">
    <source>
        <dbReference type="ARBA" id="ARBA00022723"/>
    </source>
</evidence>
<dbReference type="EMBL" id="MWPX01000004">
    <property type="protein sequence ID" value="OUM49799.1"/>
    <property type="molecule type" value="Genomic_DNA"/>
</dbReference>
<feature type="domain" description="NarG-like" evidence="15">
    <location>
        <begin position="3"/>
        <end position="222"/>
    </location>
</feature>
<feature type="transmembrane region" description="Helical" evidence="14">
    <location>
        <begin position="126"/>
        <end position="147"/>
    </location>
</feature>
<evidence type="ECO:0000256" key="9">
    <source>
        <dbReference type="ARBA" id="ARBA00023002"/>
    </source>
</evidence>
<reference evidence="16 17" key="1">
    <citation type="submission" date="2017-02" db="EMBL/GenBank/DDBJ databases">
        <title>Bacillus pseudomycoides isolate FSL K6-0042.</title>
        <authorList>
            <person name="Kovac J."/>
        </authorList>
    </citation>
    <scope>NUCLEOTIDE SEQUENCE [LARGE SCALE GENOMIC DNA]</scope>
    <source>
        <strain evidence="16 17">FSL K6-0042</strain>
    </source>
</reference>
<evidence type="ECO:0000313" key="17">
    <source>
        <dbReference type="Proteomes" id="UP000195321"/>
    </source>
</evidence>
<sequence>MMDQFLWVLFPYIIFAIFIGGHIFRYNYDQFGWTSKSSELLEKKMLRIGSLLFHFGIMFVIGGHIMGILIPESVYTSFGISEHMYHMVAIGFGLPAGIASIVGLVILMYRRFTVKRIIATSTKGDYVALVLLFIVMLAGLSSTFFNIDAKGFDYRTTIGPWFRSLFVFQPKAEYMAEVPIWFKIHIIAAMGLFATWPFTRLVHVFSVPVKYLRRSYVIYRKRQPIESEKAKIQ</sequence>
<dbReference type="Proteomes" id="UP000195321">
    <property type="component" value="Unassembled WGS sequence"/>
</dbReference>
<keyword evidence="4 13" id="KW-0349">Heme</keyword>
<dbReference type="Pfam" id="PF02665">
    <property type="entry name" value="Nitrate_red_gam"/>
    <property type="match status" value="1"/>
</dbReference>
<feature type="binding site" description="axial binding residue" evidence="13">
    <location>
        <position position="185"/>
    </location>
    <ligand>
        <name>heme b</name>
        <dbReference type="ChEBI" id="CHEBI:60344"/>
        <label>1</label>
    </ligand>
    <ligandPart>
        <name>Fe</name>
        <dbReference type="ChEBI" id="CHEBI:18248"/>
    </ligandPart>
</feature>
<keyword evidence="7" id="KW-0249">Electron transport</keyword>
<dbReference type="Gene3D" id="1.20.950.20">
    <property type="entry name" value="Transmembrane di-heme cytochromes, Chain C"/>
    <property type="match status" value="1"/>
</dbReference>
<dbReference type="GO" id="GO:0042128">
    <property type="term" value="P:nitrate assimilation"/>
    <property type="evidence" value="ECO:0007669"/>
    <property type="project" value="UniProtKB-KW"/>
</dbReference>
<evidence type="ECO:0000256" key="12">
    <source>
        <dbReference type="ARBA" id="ARBA00023136"/>
    </source>
</evidence>
<protein>
    <submittedName>
        <fullName evidence="16">Respiratory nitrate reductase subunit gamma</fullName>
    </submittedName>
</protein>
<comment type="subcellular location">
    <subcellularLocation>
        <location evidence="1">Cell membrane</location>
        <topology evidence="1">Multi-pass membrane protein</topology>
    </subcellularLocation>
</comment>
<evidence type="ECO:0000256" key="14">
    <source>
        <dbReference type="SAM" id="Phobius"/>
    </source>
</evidence>
<dbReference type="KEGG" id="bmyc:DJ92_1823"/>
<dbReference type="GO" id="GO:0020037">
    <property type="term" value="F:heme binding"/>
    <property type="evidence" value="ECO:0007669"/>
    <property type="project" value="TreeGrafter"/>
</dbReference>
<keyword evidence="6" id="KW-0479">Metal-binding</keyword>
<keyword evidence="10 13" id="KW-0408">Iron</keyword>
<proteinExistence type="predicted"/>
<evidence type="ECO:0000313" key="16">
    <source>
        <dbReference type="EMBL" id="OUM49799.1"/>
    </source>
</evidence>
<dbReference type="GO" id="GO:0005886">
    <property type="term" value="C:plasma membrane"/>
    <property type="evidence" value="ECO:0007669"/>
    <property type="project" value="UniProtKB-SubCell"/>
</dbReference>
<dbReference type="InterPro" id="IPR003816">
    <property type="entry name" value="Nitrate_red_gam"/>
</dbReference>
<name>A0A1S9X1F4_9BACI</name>
<dbReference type="NCBIfam" id="TIGR00351">
    <property type="entry name" value="narI"/>
    <property type="match status" value="1"/>
</dbReference>
<evidence type="ECO:0000256" key="3">
    <source>
        <dbReference type="ARBA" id="ARBA00022475"/>
    </source>
</evidence>
<accession>A0A1S9X1F4</accession>
<keyword evidence="2" id="KW-0813">Transport</keyword>
<evidence type="ECO:0000256" key="5">
    <source>
        <dbReference type="ARBA" id="ARBA00022692"/>
    </source>
</evidence>
<gene>
    <name evidence="16" type="ORF">BW425_06365</name>
</gene>
<feature type="transmembrane region" description="Helical" evidence="14">
    <location>
        <begin position="45"/>
        <end position="71"/>
    </location>
</feature>
<evidence type="ECO:0000256" key="1">
    <source>
        <dbReference type="ARBA" id="ARBA00004651"/>
    </source>
</evidence>
<feature type="transmembrane region" description="Helical" evidence="14">
    <location>
        <begin position="180"/>
        <end position="205"/>
    </location>
</feature>
<dbReference type="AlphaFoldDB" id="A0A1S9X1F4"/>
<comment type="caution">
    <text evidence="16">The sequence shown here is derived from an EMBL/GenBank/DDBJ whole genome shotgun (WGS) entry which is preliminary data.</text>
</comment>
<dbReference type="GO" id="GO:0019645">
    <property type="term" value="P:anaerobic electron transport chain"/>
    <property type="evidence" value="ECO:0007669"/>
    <property type="project" value="TreeGrafter"/>
</dbReference>
<evidence type="ECO:0000256" key="7">
    <source>
        <dbReference type="ARBA" id="ARBA00022982"/>
    </source>
</evidence>
<feature type="transmembrane region" description="Helical" evidence="14">
    <location>
        <begin position="6"/>
        <end position="24"/>
    </location>
</feature>
<keyword evidence="8 14" id="KW-1133">Transmembrane helix</keyword>
<dbReference type="SUPFAM" id="SSF103501">
    <property type="entry name" value="Respiratory nitrate reductase 1 gamma chain"/>
    <property type="match status" value="1"/>
</dbReference>
<organism evidence="16 17">
    <name type="scientific">Bacillus pseudomycoides</name>
    <dbReference type="NCBI Taxonomy" id="64104"/>
    <lineage>
        <taxon>Bacteria</taxon>
        <taxon>Bacillati</taxon>
        <taxon>Bacillota</taxon>
        <taxon>Bacilli</taxon>
        <taxon>Bacillales</taxon>
        <taxon>Bacillaceae</taxon>
        <taxon>Bacillus</taxon>
        <taxon>Bacillus cereus group</taxon>
    </lineage>
</organism>
<dbReference type="FunFam" id="1.20.950.20:FF:000001">
    <property type="entry name" value="Respiratory nitrate reductase subunit gamma"/>
    <property type="match status" value="1"/>
</dbReference>
<dbReference type="GO" id="GO:0046872">
    <property type="term" value="F:metal ion binding"/>
    <property type="evidence" value="ECO:0007669"/>
    <property type="project" value="UniProtKB-KW"/>
</dbReference>
<dbReference type="GO" id="GO:0009325">
    <property type="term" value="C:nitrate reductase complex"/>
    <property type="evidence" value="ECO:0007669"/>
    <property type="project" value="InterPro"/>
</dbReference>
<keyword evidence="3" id="KW-1003">Cell membrane</keyword>
<dbReference type="InterPro" id="IPR023234">
    <property type="entry name" value="NarG-like_domain"/>
</dbReference>
<feature type="binding site" description="axial binding residue" evidence="13">
    <location>
        <position position="54"/>
    </location>
    <ligand>
        <name>heme b</name>
        <dbReference type="ChEBI" id="CHEBI:60344"/>
        <label>1</label>
    </ligand>
    <ligandPart>
        <name>Fe</name>
        <dbReference type="ChEBI" id="CHEBI:18248"/>
    </ligandPart>
</feature>
<dbReference type="GeneID" id="34215685"/>
<feature type="transmembrane region" description="Helical" evidence="14">
    <location>
        <begin position="83"/>
        <end position="106"/>
    </location>
</feature>
<evidence type="ECO:0000256" key="11">
    <source>
        <dbReference type="ARBA" id="ARBA00023063"/>
    </source>
</evidence>
<evidence type="ECO:0000259" key="15">
    <source>
        <dbReference type="Pfam" id="PF02665"/>
    </source>
</evidence>
<feature type="binding site" description="axial binding residue" evidence="13">
    <location>
        <position position="203"/>
    </location>
    <ligand>
        <name>heme b</name>
        <dbReference type="ChEBI" id="CHEBI:60344"/>
        <label>1</label>
    </ligand>
    <ligandPart>
        <name>Fe</name>
        <dbReference type="ChEBI" id="CHEBI:18248"/>
    </ligandPart>
</feature>
<keyword evidence="9" id="KW-0560">Oxidoreductase</keyword>
<dbReference type="InterPro" id="IPR036197">
    <property type="entry name" value="NarG-like_sf"/>
</dbReference>
<dbReference type="GO" id="GO:0009055">
    <property type="term" value="F:electron transfer activity"/>
    <property type="evidence" value="ECO:0007669"/>
    <property type="project" value="TreeGrafter"/>
</dbReference>
<dbReference type="PANTHER" id="PTHR30598">
    <property type="entry name" value="NITRATE REDUCTASE PRIVATE CHAPERONE, REDOX ENZYME MATURATION PROTEIN REMP FAMILY"/>
    <property type="match status" value="1"/>
</dbReference>
<keyword evidence="11" id="KW-0534">Nitrate assimilation</keyword>
<dbReference type="GO" id="GO:0008940">
    <property type="term" value="F:nitrate reductase activity"/>
    <property type="evidence" value="ECO:0007669"/>
    <property type="project" value="InterPro"/>
</dbReference>
<keyword evidence="12 14" id="KW-0472">Membrane</keyword>
<evidence type="ECO:0000256" key="2">
    <source>
        <dbReference type="ARBA" id="ARBA00022448"/>
    </source>
</evidence>
<evidence type="ECO:0000256" key="8">
    <source>
        <dbReference type="ARBA" id="ARBA00022989"/>
    </source>
</evidence>
<evidence type="ECO:0000256" key="13">
    <source>
        <dbReference type="PIRSR" id="PIRSR603816-1"/>
    </source>
</evidence>
<dbReference type="InterPro" id="IPR051936">
    <property type="entry name" value="Heme-iron_electron_transfer"/>
</dbReference>
<evidence type="ECO:0000256" key="4">
    <source>
        <dbReference type="ARBA" id="ARBA00022617"/>
    </source>
</evidence>
<feature type="binding site" description="axial binding residue" evidence="13">
    <location>
        <position position="64"/>
    </location>
    <ligand>
        <name>heme b</name>
        <dbReference type="ChEBI" id="CHEBI:60344"/>
        <label>1</label>
    </ligand>
    <ligandPart>
        <name>Fe</name>
        <dbReference type="ChEBI" id="CHEBI:18248"/>
    </ligandPart>
</feature>
<dbReference type="PANTHER" id="PTHR30598:SF3">
    <property type="entry name" value="RESPIRATORY NITRATE REDUCTASE 1 GAMMA CHAIN"/>
    <property type="match status" value="1"/>
</dbReference>
<dbReference type="RefSeq" id="WP_006096259.1">
    <property type="nucleotide sequence ID" value="NZ_CP007626.1"/>
</dbReference>